<comment type="caution">
    <text evidence="7">The sequence shown here is derived from an EMBL/GenBank/DDBJ whole genome shotgun (WGS) entry which is preliminary data.</text>
</comment>
<dbReference type="GO" id="GO:0009055">
    <property type="term" value="F:electron transfer activity"/>
    <property type="evidence" value="ECO:0007669"/>
    <property type="project" value="InterPro"/>
</dbReference>
<dbReference type="AlphaFoldDB" id="A0A9W6LRC8"/>
<proteinExistence type="predicted"/>
<evidence type="ECO:0000256" key="4">
    <source>
        <dbReference type="ARBA" id="ARBA00023008"/>
    </source>
</evidence>
<dbReference type="InterPro" id="IPR028871">
    <property type="entry name" value="BlueCu_1_BS"/>
</dbReference>
<feature type="chain" id="PRO_5040839791" description="Blue (type 1) copper domain-containing protein" evidence="5">
    <location>
        <begin position="28"/>
        <end position="174"/>
    </location>
</feature>
<dbReference type="PROSITE" id="PS00079">
    <property type="entry name" value="MULTICOPPER_OXIDASE1"/>
    <property type="match status" value="1"/>
</dbReference>
<feature type="domain" description="Blue (type 1) copper" evidence="6">
    <location>
        <begin position="97"/>
        <end position="139"/>
    </location>
</feature>
<dbReference type="Proteomes" id="UP001144323">
    <property type="component" value="Unassembled WGS sequence"/>
</dbReference>
<dbReference type="RefSeq" id="WP_281801455.1">
    <property type="nucleotide sequence ID" value="NZ_BSEC01000001.1"/>
</dbReference>
<keyword evidence="5" id="KW-0732">Signal</keyword>
<evidence type="ECO:0000256" key="2">
    <source>
        <dbReference type="ARBA" id="ARBA00022723"/>
    </source>
</evidence>
<name>A0A9W6LRC8_9HYPH</name>
<keyword evidence="1" id="KW-0813">Transport</keyword>
<evidence type="ECO:0000256" key="5">
    <source>
        <dbReference type="SAM" id="SignalP"/>
    </source>
</evidence>
<protein>
    <recommendedName>
        <fullName evidence="6">Blue (type 1) copper domain-containing protein</fullName>
    </recommendedName>
</protein>
<dbReference type="PROSITE" id="PS00196">
    <property type="entry name" value="COPPER_BLUE"/>
    <property type="match status" value="1"/>
</dbReference>
<dbReference type="InterPro" id="IPR000923">
    <property type="entry name" value="BlueCu_1"/>
</dbReference>
<dbReference type="GO" id="GO:0005507">
    <property type="term" value="F:copper ion binding"/>
    <property type="evidence" value="ECO:0007669"/>
    <property type="project" value="InterPro"/>
</dbReference>
<evidence type="ECO:0000313" key="8">
    <source>
        <dbReference type="Proteomes" id="UP001144323"/>
    </source>
</evidence>
<evidence type="ECO:0000256" key="3">
    <source>
        <dbReference type="ARBA" id="ARBA00022982"/>
    </source>
</evidence>
<keyword evidence="8" id="KW-1185">Reference proteome</keyword>
<dbReference type="InterPro" id="IPR008972">
    <property type="entry name" value="Cupredoxin"/>
</dbReference>
<evidence type="ECO:0000313" key="7">
    <source>
        <dbReference type="EMBL" id="GLI92317.1"/>
    </source>
</evidence>
<organism evidence="7 8">
    <name type="scientific">Methylocystis echinoides</name>
    <dbReference type="NCBI Taxonomy" id="29468"/>
    <lineage>
        <taxon>Bacteria</taxon>
        <taxon>Pseudomonadati</taxon>
        <taxon>Pseudomonadota</taxon>
        <taxon>Alphaproteobacteria</taxon>
        <taxon>Hyphomicrobiales</taxon>
        <taxon>Methylocystaceae</taxon>
        <taxon>Methylocystis</taxon>
    </lineage>
</organism>
<accession>A0A9W6LRC8</accession>
<dbReference type="EMBL" id="BSEC01000001">
    <property type="protein sequence ID" value="GLI92317.1"/>
    <property type="molecule type" value="Genomic_DNA"/>
</dbReference>
<dbReference type="Gene3D" id="2.60.40.420">
    <property type="entry name" value="Cupredoxins - blue copper proteins"/>
    <property type="match status" value="1"/>
</dbReference>
<gene>
    <name evidence="7" type="ORF">LMG27198_13090</name>
</gene>
<dbReference type="CDD" id="cd00920">
    <property type="entry name" value="Cupredoxin"/>
    <property type="match status" value="1"/>
</dbReference>
<keyword evidence="2" id="KW-0479">Metal-binding</keyword>
<sequence length="174" mass="18321">MRFSKTLIVAIWLALNPFALPSGNPHAQGAATNASVVFTLRTGIAEGRMVFLGVGGDIDGSVNPELILHQGERVQINLINGEGAAHDIVVDLYGVRSNRVVGKGASTSISFVADRTGSFAYYCAVPGHREAGMQGRLRIEPGLRMGVRPVAPSISRDPLDLPPPLHARAADCAG</sequence>
<dbReference type="Pfam" id="PF00127">
    <property type="entry name" value="Copper-bind"/>
    <property type="match status" value="1"/>
</dbReference>
<dbReference type="InterPro" id="IPR033138">
    <property type="entry name" value="Cu_oxidase_CS"/>
</dbReference>
<evidence type="ECO:0000259" key="6">
    <source>
        <dbReference type="Pfam" id="PF00127"/>
    </source>
</evidence>
<reference evidence="7" key="1">
    <citation type="journal article" date="2023" name="Int. J. Syst. Evol. Microbiol.">
        <title>Methylocystis iwaonis sp. nov., a type II methane-oxidizing bacterium from surface soil of a rice paddy field in Japan, and emended description of the genus Methylocystis (ex Whittenbury et al. 1970) Bowman et al. 1993.</title>
        <authorList>
            <person name="Kaise H."/>
            <person name="Sawadogo J.B."/>
            <person name="Alam M.S."/>
            <person name="Ueno C."/>
            <person name="Dianou D."/>
            <person name="Shinjo R."/>
            <person name="Asakawa S."/>
        </authorList>
    </citation>
    <scope>NUCLEOTIDE SEQUENCE</scope>
    <source>
        <strain evidence="7">LMG27198</strain>
    </source>
</reference>
<keyword evidence="3" id="KW-0249">Electron transport</keyword>
<feature type="signal peptide" evidence="5">
    <location>
        <begin position="1"/>
        <end position="27"/>
    </location>
</feature>
<evidence type="ECO:0000256" key="1">
    <source>
        <dbReference type="ARBA" id="ARBA00022448"/>
    </source>
</evidence>
<keyword evidence="4" id="KW-0186">Copper</keyword>
<dbReference type="SUPFAM" id="SSF49503">
    <property type="entry name" value="Cupredoxins"/>
    <property type="match status" value="1"/>
</dbReference>